<accession>A0A516NTB3</accession>
<dbReference type="EMBL" id="CP041695">
    <property type="protein sequence ID" value="QDP82142.1"/>
    <property type="molecule type" value="Genomic_DNA"/>
</dbReference>
<feature type="region of interest" description="Disordered" evidence="1">
    <location>
        <begin position="230"/>
        <end position="252"/>
    </location>
</feature>
<gene>
    <name evidence="3" type="ORF">FOH10_28860</name>
</gene>
<feature type="compositionally biased region" description="Basic and acidic residues" evidence="1">
    <location>
        <begin position="238"/>
        <end position="250"/>
    </location>
</feature>
<evidence type="ECO:0000313" key="3">
    <source>
        <dbReference type="EMBL" id="QDP82142.1"/>
    </source>
</evidence>
<evidence type="ECO:0000259" key="2">
    <source>
        <dbReference type="Pfam" id="PF21812"/>
    </source>
</evidence>
<dbReference type="InterPro" id="IPR049248">
    <property type="entry name" value="DUF6881"/>
</dbReference>
<evidence type="ECO:0000313" key="4">
    <source>
        <dbReference type="Proteomes" id="UP000317039"/>
    </source>
</evidence>
<evidence type="ECO:0000256" key="1">
    <source>
        <dbReference type="SAM" id="MobiDB-lite"/>
    </source>
</evidence>
<feature type="domain" description="DUF6881" evidence="2">
    <location>
        <begin position="200"/>
        <end position="270"/>
    </location>
</feature>
<dbReference type="Proteomes" id="UP000317039">
    <property type="component" value="Chromosome"/>
</dbReference>
<reference evidence="3 4" key="1">
    <citation type="submission" date="2019-07" db="EMBL/GenBank/DDBJ databases">
        <title>Complete Genome Sequence and Methylome Analysis of Nocardia otitidis-caviarum NEB252.</title>
        <authorList>
            <person name="Fomenkov A."/>
            <person name="Anton B.P."/>
            <person name="Vincze T."/>
            <person name="Roberts R.J."/>
        </authorList>
    </citation>
    <scope>NUCLEOTIDE SEQUENCE [LARGE SCALE GENOMIC DNA]</scope>
    <source>
        <strain evidence="3 4">NEB252</strain>
    </source>
</reference>
<proteinExistence type="predicted"/>
<dbReference type="RefSeq" id="WP_143983042.1">
    <property type="nucleotide sequence ID" value="NZ_CP041695.1"/>
</dbReference>
<dbReference type="Pfam" id="PF21812">
    <property type="entry name" value="DUF6881"/>
    <property type="match status" value="1"/>
</dbReference>
<dbReference type="KEGG" id="nod:FOH10_28860"/>
<sequence>MEFSLPHPDVLWARVRDMDGTYVNFDGRSHLASTVDGFTDVCKPEGSRLVAEDGAGNWFALVHLDRGRAVLFGCDESTDLHDTEYDPWASAPEWVAAIDRGVDHPRVFSEFVTFARWWDGQRWLGTPFAPEVVGELADSPDVSDGLYMGLRGVAGEWFPGNGPATDRVSALAAVSDYRSPEPGMRYRRTTIEDAKSTEATGIFVEFDARGIERRRVEHFRDGSMGFAGVGFSTGTTRMSRDPVEPVERTTRRPGVTAVDISAEEFQVEWVIAVGEDLG</sequence>
<protein>
    <recommendedName>
        <fullName evidence="2">DUF6881 domain-containing protein</fullName>
    </recommendedName>
</protein>
<dbReference type="AlphaFoldDB" id="A0A516NTB3"/>
<name>A0A516NTB3_9NOCA</name>
<dbReference type="GeneID" id="80336370"/>
<organism evidence="3 4">
    <name type="scientific">Nocardia otitidiscaviarum</name>
    <dbReference type="NCBI Taxonomy" id="1823"/>
    <lineage>
        <taxon>Bacteria</taxon>
        <taxon>Bacillati</taxon>
        <taxon>Actinomycetota</taxon>
        <taxon>Actinomycetes</taxon>
        <taxon>Mycobacteriales</taxon>
        <taxon>Nocardiaceae</taxon>
        <taxon>Nocardia</taxon>
    </lineage>
</organism>